<evidence type="ECO:0000256" key="5">
    <source>
        <dbReference type="ARBA" id="ARBA00022692"/>
    </source>
</evidence>
<name>A0A5J9TNT3_9POAL</name>
<dbReference type="InterPro" id="IPR006702">
    <property type="entry name" value="CASP_dom"/>
</dbReference>
<dbReference type="EMBL" id="RWGY01000039">
    <property type="protein sequence ID" value="TVU13022.1"/>
    <property type="molecule type" value="Genomic_DNA"/>
</dbReference>
<proteinExistence type="inferred from homology"/>
<evidence type="ECO:0000256" key="3">
    <source>
        <dbReference type="ARBA" id="ARBA00011489"/>
    </source>
</evidence>
<accession>A0A5J9TNT3</accession>
<dbReference type="GO" id="GO:0005886">
    <property type="term" value="C:plasma membrane"/>
    <property type="evidence" value="ECO:0007669"/>
    <property type="project" value="UniProtKB-SubCell"/>
</dbReference>
<comment type="subcellular location">
    <subcellularLocation>
        <location evidence="1 8">Cell membrane</location>
        <topology evidence="1 8">Multi-pass membrane protein</topology>
    </subcellularLocation>
</comment>
<comment type="caution">
    <text evidence="10">The sequence shown here is derived from an EMBL/GenBank/DDBJ whole genome shotgun (WGS) entry which is preliminary data.</text>
</comment>
<sequence length="155" mass="16656">MTVVGRPGTRASLALRVSQLVCAAASLVAVVTSKDSTSYSSLIYLSCSAFVQLLESFVLACVDILYLATNSDLNDTNLVSIILICDWCIGILSFSAATGAAGVVVFFKRDTEFCRAIGQLTCDQYEISVILAFMAWLFGAASALSLFWLRVSLEE</sequence>
<evidence type="ECO:0000313" key="10">
    <source>
        <dbReference type="EMBL" id="TVU13022.1"/>
    </source>
</evidence>
<evidence type="ECO:0000256" key="8">
    <source>
        <dbReference type="RuleBase" id="RU361233"/>
    </source>
</evidence>
<reference evidence="10 11" key="1">
    <citation type="journal article" date="2019" name="Sci. Rep.">
        <title>A high-quality genome of Eragrostis curvula grass provides insights into Poaceae evolution and supports new strategies to enhance forage quality.</title>
        <authorList>
            <person name="Carballo J."/>
            <person name="Santos B.A.C.M."/>
            <person name="Zappacosta D."/>
            <person name="Garbus I."/>
            <person name="Selva J.P."/>
            <person name="Gallo C.A."/>
            <person name="Diaz A."/>
            <person name="Albertini E."/>
            <person name="Caccamo M."/>
            <person name="Echenique V."/>
        </authorList>
    </citation>
    <scope>NUCLEOTIDE SEQUENCE [LARGE SCALE GENOMIC DNA]</scope>
    <source>
        <strain evidence="11">cv. Victoria</strain>
        <tissue evidence="10">Leaf</tissue>
    </source>
</reference>
<evidence type="ECO:0000256" key="4">
    <source>
        <dbReference type="ARBA" id="ARBA00022475"/>
    </source>
</evidence>
<feature type="non-terminal residue" evidence="10">
    <location>
        <position position="1"/>
    </location>
</feature>
<evidence type="ECO:0000313" key="11">
    <source>
        <dbReference type="Proteomes" id="UP000324897"/>
    </source>
</evidence>
<evidence type="ECO:0000256" key="2">
    <source>
        <dbReference type="ARBA" id="ARBA00007651"/>
    </source>
</evidence>
<feature type="transmembrane region" description="Helical" evidence="8">
    <location>
        <begin position="78"/>
        <end position="107"/>
    </location>
</feature>
<keyword evidence="4 8" id="KW-1003">Cell membrane</keyword>
<comment type="subunit">
    <text evidence="3 8">Homodimer and heterodimers.</text>
</comment>
<organism evidence="10 11">
    <name type="scientific">Eragrostis curvula</name>
    <name type="common">weeping love grass</name>
    <dbReference type="NCBI Taxonomy" id="38414"/>
    <lineage>
        <taxon>Eukaryota</taxon>
        <taxon>Viridiplantae</taxon>
        <taxon>Streptophyta</taxon>
        <taxon>Embryophyta</taxon>
        <taxon>Tracheophyta</taxon>
        <taxon>Spermatophyta</taxon>
        <taxon>Magnoliopsida</taxon>
        <taxon>Liliopsida</taxon>
        <taxon>Poales</taxon>
        <taxon>Poaceae</taxon>
        <taxon>PACMAD clade</taxon>
        <taxon>Chloridoideae</taxon>
        <taxon>Eragrostideae</taxon>
        <taxon>Eragrostidinae</taxon>
        <taxon>Eragrostis</taxon>
    </lineage>
</organism>
<dbReference type="PANTHER" id="PTHR32021">
    <property type="entry name" value="CASP-LIKE PROTEIN 5B3"/>
    <property type="match status" value="1"/>
</dbReference>
<evidence type="ECO:0000256" key="7">
    <source>
        <dbReference type="ARBA" id="ARBA00023136"/>
    </source>
</evidence>
<gene>
    <name evidence="10" type="ORF">EJB05_46694</name>
</gene>
<dbReference type="Proteomes" id="UP000324897">
    <property type="component" value="Chromosome 3"/>
</dbReference>
<keyword evidence="6 8" id="KW-1133">Transmembrane helix</keyword>
<keyword evidence="11" id="KW-1185">Reference proteome</keyword>
<feature type="transmembrane region" description="Helical" evidence="8">
    <location>
        <begin position="13"/>
        <end position="31"/>
    </location>
</feature>
<keyword evidence="5 8" id="KW-0812">Transmembrane</keyword>
<evidence type="ECO:0000256" key="1">
    <source>
        <dbReference type="ARBA" id="ARBA00004651"/>
    </source>
</evidence>
<feature type="transmembrane region" description="Helical" evidence="8">
    <location>
        <begin position="127"/>
        <end position="149"/>
    </location>
</feature>
<dbReference type="Pfam" id="PF04535">
    <property type="entry name" value="CASP_dom"/>
    <property type="match status" value="1"/>
</dbReference>
<protein>
    <recommendedName>
        <fullName evidence="8">CASP-like protein</fullName>
    </recommendedName>
</protein>
<feature type="domain" description="Casparian strip membrane protein" evidence="9">
    <location>
        <begin position="6"/>
        <end position="138"/>
    </location>
</feature>
<dbReference type="InterPro" id="IPR045009">
    <property type="entry name" value="CASPL-5"/>
</dbReference>
<dbReference type="AlphaFoldDB" id="A0A5J9TNT3"/>
<keyword evidence="7 8" id="KW-0472">Membrane</keyword>
<dbReference type="Gramene" id="TVU13022">
    <property type="protein sequence ID" value="TVU13022"/>
    <property type="gene ID" value="EJB05_46694"/>
</dbReference>
<evidence type="ECO:0000259" key="9">
    <source>
        <dbReference type="Pfam" id="PF04535"/>
    </source>
</evidence>
<comment type="caution">
    <text evidence="8">Lacks conserved residue(s) required for the propagation of feature annotation.</text>
</comment>
<dbReference type="PANTHER" id="PTHR32021:SF51">
    <property type="entry name" value="CASP-LIKE PROTEIN 5B3"/>
    <property type="match status" value="1"/>
</dbReference>
<evidence type="ECO:0000256" key="6">
    <source>
        <dbReference type="ARBA" id="ARBA00022989"/>
    </source>
</evidence>
<comment type="similarity">
    <text evidence="2 8">Belongs to the Casparian strip membrane proteins (CASP) family.</text>
</comment>